<feature type="signal peptide" evidence="1">
    <location>
        <begin position="1"/>
        <end position="23"/>
    </location>
</feature>
<evidence type="ECO:0000313" key="2">
    <source>
        <dbReference type="EMBL" id="EBN4400454.1"/>
    </source>
</evidence>
<dbReference type="InterPro" id="IPR008948">
    <property type="entry name" value="L-Aspartase-like"/>
</dbReference>
<dbReference type="CDD" id="cd00332">
    <property type="entry name" value="PAL-HAL"/>
    <property type="match status" value="1"/>
</dbReference>
<name>A0A5T8B8T9_SALER</name>
<dbReference type="EMBL" id="AAGFSO010000004">
    <property type="protein sequence ID" value="EBN4400454.1"/>
    <property type="molecule type" value="Genomic_DNA"/>
</dbReference>
<dbReference type="PANTHER" id="PTHR10362">
    <property type="entry name" value="HISTIDINE AMMONIA-LYASE"/>
    <property type="match status" value="1"/>
</dbReference>
<accession>A0A5T8B8T9</accession>
<dbReference type="Gene3D" id="1.10.275.10">
    <property type="entry name" value="Fumarase/aspartase (N-terminal domain)"/>
    <property type="match status" value="1"/>
</dbReference>
<dbReference type="AlphaFoldDB" id="A0A5T8B8T9"/>
<evidence type="ECO:0000256" key="1">
    <source>
        <dbReference type="SAM" id="SignalP"/>
    </source>
</evidence>
<keyword evidence="1" id="KW-0732">Signal</keyword>
<reference evidence="2" key="1">
    <citation type="submission" date="2018-07" db="EMBL/GenBank/DDBJ databases">
        <authorList>
            <consortium name="PulseNet: The National Subtyping Network for Foodborne Disease Surveillance"/>
            <person name="Tarr C.L."/>
            <person name="Trees E."/>
            <person name="Katz L.S."/>
            <person name="Carleton-Romer H.A."/>
            <person name="Stroika S."/>
            <person name="Kucerova Z."/>
            <person name="Roache K.F."/>
            <person name="Sabol A.L."/>
            <person name="Besser J."/>
            <person name="Gerner-Smidt P."/>
        </authorList>
    </citation>
    <scope>NUCLEOTIDE SEQUENCE</scope>
    <source>
        <strain evidence="2">PNUSAS044948</strain>
    </source>
</reference>
<dbReference type="Pfam" id="PF00221">
    <property type="entry name" value="Lyase_aromatic"/>
    <property type="match status" value="1"/>
</dbReference>
<comment type="caution">
    <text evidence="2">The sequence shown here is derived from an EMBL/GenBank/DDBJ whole genome shotgun (WGS) entry which is preliminary data.</text>
</comment>
<dbReference type="GO" id="GO:0016841">
    <property type="term" value="F:ammonia-lyase activity"/>
    <property type="evidence" value="ECO:0007669"/>
    <property type="project" value="UniProtKB-ARBA"/>
</dbReference>
<dbReference type="SUPFAM" id="SSF48557">
    <property type="entry name" value="L-aspartase-like"/>
    <property type="match status" value="1"/>
</dbReference>
<sequence>MPAKFSLSMIALLTLSYSSLSLATVTLDGHSITPAIIASIADGEAVAIAPAAAERVKKAHQVLIEAAQNGQKIYGLTVGVGLNKDRPMVDVHGKLTDEVVAASRKFNIGLLHAHSGGTGEPMSQRVARATMVTRLNALLTGGGGVQPEVIDAYVAFLNKGITPVIPRDGSVGEGDITVISHVGLAMTGEGDVYYQGKKVPAQAALTSSKTPVVAPYAKDALSILSSNAYSAASAALALNSLAYFLPLNSLMYAISLEALNGNVSPFLKNTLALRPYPEVVAMGEHLRNLLDGSSLWQHDDNRPLQDPLSFRSGVYLLAELQRSYQQAYDQLLVQLNSSDDNPGVAIGVAAPTDRPQDKLGYVDQSGVKGAVLPTANFEPLPWVLSFEQLSLALAHNSLANAQQVVKLNNPSFTGLTRFLGTDNTVHAFGAMEKPVMSLAMRNRELAMPVSMDYMPVAGDIEDIATNAPQVAERLQQQIDNSYQLLGILLVHNAQALDLRKQKNNGFAMSAPTSALYDAVRKQVKFMDTDQPLSPDFSAAAQVLREFDVQSVKAK</sequence>
<feature type="chain" id="PRO_5026006604" evidence="1">
    <location>
        <begin position="24"/>
        <end position="554"/>
    </location>
</feature>
<dbReference type="InterPro" id="IPR024083">
    <property type="entry name" value="Fumarase/histidase_N"/>
</dbReference>
<keyword evidence="2" id="KW-0456">Lyase</keyword>
<protein>
    <submittedName>
        <fullName evidence="2">Aromatic amino acid lyase</fullName>
    </submittedName>
</protein>
<dbReference type="InterPro" id="IPR001106">
    <property type="entry name" value="Aromatic_Lyase"/>
</dbReference>
<organism evidence="2">
    <name type="scientific">Salmonella enterica</name>
    <name type="common">Salmonella choleraesuis</name>
    <dbReference type="NCBI Taxonomy" id="28901"/>
    <lineage>
        <taxon>Bacteria</taxon>
        <taxon>Pseudomonadati</taxon>
        <taxon>Pseudomonadota</taxon>
        <taxon>Gammaproteobacteria</taxon>
        <taxon>Enterobacterales</taxon>
        <taxon>Enterobacteriaceae</taxon>
        <taxon>Salmonella</taxon>
    </lineage>
</organism>
<dbReference type="Gene3D" id="1.20.200.10">
    <property type="entry name" value="Fumarase/aspartase (Central domain)"/>
    <property type="match status" value="1"/>
</dbReference>
<gene>
    <name evidence="2" type="ORF">DSA09_10100</name>
</gene>
<proteinExistence type="predicted"/>